<comment type="caution">
    <text evidence="2">The sequence shown here is derived from an EMBL/GenBank/DDBJ whole genome shotgun (WGS) entry which is preliminary data.</text>
</comment>
<feature type="signal peptide" evidence="1">
    <location>
        <begin position="1"/>
        <end position="16"/>
    </location>
</feature>
<protein>
    <submittedName>
        <fullName evidence="2">Uncharacterized protein</fullName>
    </submittedName>
</protein>
<dbReference type="InterPro" id="IPR038602">
    <property type="entry name" value="Mite_allergen_7_sf"/>
</dbReference>
<keyword evidence="1" id="KW-0732">Signal</keyword>
<sequence length="250" mass="28079">MFLIKLLFCLTILAAAVSLTEKDIKDKFNGFKLEAWQINIFKETLKLLFSGNNTESATIKLNKEIDFLITALDKFSGTIGLEPIGLPRFESSFKWTVFSGGIVLKNGFLYGISTLQRRGDVIVKHTKSDLKITVPMGFSNLTFTYDYDLNFMKVGPTGKATGGSRCNKVTAYLHFDMKTLKVKLDKFSFDNLGSISFKLDGKGLTNWVINLITPVVLPLLRPVIKKVVKGYIIDGFESIFKMYNNVVTKQ</sequence>
<dbReference type="AlphaFoldDB" id="A0A8K0C702"/>
<name>A0A8K0C702_IGNLU</name>
<evidence type="ECO:0000313" key="3">
    <source>
        <dbReference type="Proteomes" id="UP000801492"/>
    </source>
</evidence>
<dbReference type="InterPro" id="IPR020234">
    <property type="entry name" value="Mite_allergen_group-7"/>
</dbReference>
<dbReference type="EMBL" id="VTPC01090711">
    <property type="protein sequence ID" value="KAF2881679.1"/>
    <property type="molecule type" value="Genomic_DNA"/>
</dbReference>
<reference evidence="2" key="1">
    <citation type="submission" date="2019-08" db="EMBL/GenBank/DDBJ databases">
        <title>The genome of the North American firefly Photinus pyralis.</title>
        <authorList>
            <consortium name="Photinus pyralis genome working group"/>
            <person name="Fallon T.R."/>
            <person name="Sander Lower S.E."/>
            <person name="Weng J.-K."/>
        </authorList>
    </citation>
    <scope>NUCLEOTIDE SEQUENCE</scope>
    <source>
        <strain evidence="2">TRF0915ILg1</strain>
        <tissue evidence="2">Whole body</tissue>
    </source>
</reference>
<organism evidence="2 3">
    <name type="scientific">Ignelater luminosus</name>
    <name type="common">Cucubano</name>
    <name type="synonym">Pyrophorus luminosus</name>
    <dbReference type="NCBI Taxonomy" id="2038154"/>
    <lineage>
        <taxon>Eukaryota</taxon>
        <taxon>Metazoa</taxon>
        <taxon>Ecdysozoa</taxon>
        <taxon>Arthropoda</taxon>
        <taxon>Hexapoda</taxon>
        <taxon>Insecta</taxon>
        <taxon>Pterygota</taxon>
        <taxon>Neoptera</taxon>
        <taxon>Endopterygota</taxon>
        <taxon>Coleoptera</taxon>
        <taxon>Polyphaga</taxon>
        <taxon>Elateriformia</taxon>
        <taxon>Elateroidea</taxon>
        <taxon>Elateridae</taxon>
        <taxon>Agrypninae</taxon>
        <taxon>Pyrophorini</taxon>
        <taxon>Ignelater</taxon>
    </lineage>
</organism>
<feature type="chain" id="PRO_5035425382" evidence="1">
    <location>
        <begin position="17"/>
        <end position="250"/>
    </location>
</feature>
<evidence type="ECO:0000256" key="1">
    <source>
        <dbReference type="SAM" id="SignalP"/>
    </source>
</evidence>
<dbReference type="OrthoDB" id="6419576at2759"/>
<dbReference type="Pfam" id="PF16984">
    <property type="entry name" value="Grp7_allergen"/>
    <property type="match status" value="1"/>
</dbReference>
<evidence type="ECO:0000313" key="2">
    <source>
        <dbReference type="EMBL" id="KAF2881679.1"/>
    </source>
</evidence>
<proteinExistence type="predicted"/>
<keyword evidence="3" id="KW-1185">Reference proteome</keyword>
<dbReference type="Proteomes" id="UP000801492">
    <property type="component" value="Unassembled WGS sequence"/>
</dbReference>
<gene>
    <name evidence="2" type="ORF">ILUMI_24536</name>
</gene>
<accession>A0A8K0C702</accession>
<dbReference type="Gene3D" id="3.15.10.50">
    <property type="match status" value="1"/>
</dbReference>